<feature type="region of interest" description="Disordered" evidence="1">
    <location>
        <begin position="404"/>
        <end position="435"/>
    </location>
</feature>
<feature type="region of interest" description="Disordered" evidence="1">
    <location>
        <begin position="1"/>
        <end position="98"/>
    </location>
</feature>
<comment type="caution">
    <text evidence="2">The sequence shown here is derived from an EMBL/GenBank/DDBJ whole genome shotgun (WGS) entry which is preliminary data.</text>
</comment>
<keyword evidence="3" id="KW-1185">Reference proteome</keyword>
<gene>
    <name evidence="2" type="ORF">FB45DRAFT_893162</name>
</gene>
<evidence type="ECO:0000256" key="1">
    <source>
        <dbReference type="SAM" id="MobiDB-lite"/>
    </source>
</evidence>
<organism evidence="2 3">
    <name type="scientific">Roridomyces roridus</name>
    <dbReference type="NCBI Taxonomy" id="1738132"/>
    <lineage>
        <taxon>Eukaryota</taxon>
        <taxon>Fungi</taxon>
        <taxon>Dikarya</taxon>
        <taxon>Basidiomycota</taxon>
        <taxon>Agaricomycotina</taxon>
        <taxon>Agaricomycetes</taxon>
        <taxon>Agaricomycetidae</taxon>
        <taxon>Agaricales</taxon>
        <taxon>Marasmiineae</taxon>
        <taxon>Mycenaceae</taxon>
        <taxon>Roridomyces</taxon>
    </lineage>
</organism>
<reference evidence="2" key="1">
    <citation type="submission" date="2023-03" db="EMBL/GenBank/DDBJ databases">
        <title>Massive genome expansion in bonnet fungi (Mycena s.s.) driven by repeated elements and novel gene families across ecological guilds.</title>
        <authorList>
            <consortium name="Lawrence Berkeley National Laboratory"/>
            <person name="Harder C.B."/>
            <person name="Miyauchi S."/>
            <person name="Viragh M."/>
            <person name="Kuo A."/>
            <person name="Thoen E."/>
            <person name="Andreopoulos B."/>
            <person name="Lu D."/>
            <person name="Skrede I."/>
            <person name="Drula E."/>
            <person name="Henrissat B."/>
            <person name="Morin E."/>
            <person name="Kohler A."/>
            <person name="Barry K."/>
            <person name="LaButti K."/>
            <person name="Morin E."/>
            <person name="Salamov A."/>
            <person name="Lipzen A."/>
            <person name="Mereny Z."/>
            <person name="Hegedus B."/>
            <person name="Baldrian P."/>
            <person name="Stursova M."/>
            <person name="Weitz H."/>
            <person name="Taylor A."/>
            <person name="Grigoriev I.V."/>
            <person name="Nagy L.G."/>
            <person name="Martin F."/>
            <person name="Kauserud H."/>
        </authorList>
    </citation>
    <scope>NUCLEOTIDE SEQUENCE</scope>
    <source>
        <strain evidence="2">9284</strain>
    </source>
</reference>
<dbReference type="AlphaFoldDB" id="A0AAD7CF99"/>
<proteinExistence type="predicted"/>
<evidence type="ECO:0000313" key="2">
    <source>
        <dbReference type="EMBL" id="KAJ7647341.1"/>
    </source>
</evidence>
<dbReference type="Proteomes" id="UP001221142">
    <property type="component" value="Unassembled WGS sequence"/>
</dbReference>
<feature type="compositionally biased region" description="Basic and acidic residues" evidence="1">
    <location>
        <begin position="81"/>
        <end position="94"/>
    </location>
</feature>
<sequence>MRILALWSGPPKAATETPSLEVAAEPAAEVKSEECPDPPASPKPSSKAQEPSKDVPDEVPVTRGRRISLRAFSPTRKREHKPILSEAQEHEKKAGAANALAKRLAKPLSANSEKRAEESALIVRTLIVGAPSDVHPPRKATQPVAKPQMSKVKSELMKPTAANQLIAQLRVLPPSDDETTSRAPSPPIHAVCLAYPDAEEHELRFAKFKPHGAEESSKAVVSVASTPLNTLIDTFADMHIVSLIGGPDLGLGQPGNGNGILAGAVPTAETIINGIEQLTPQLMALGYATGRAVLPDHTGVHPPTDRLSVLTYWWGLELVLPPSSLVYLENAHSIQGTLLNFLTALSVLNNGVREILPFIRYMAQFIDFEFSTIKKQDRGKGVVCAATWLMPAALVPRPWDFSPAPVAPTNPESGTSPAAPPTAPDSVASTPLPVTSPVPKSLPVVSPVTPVHNVVSPGISLS</sequence>
<accession>A0AAD7CF99</accession>
<name>A0AAD7CF99_9AGAR</name>
<feature type="compositionally biased region" description="Low complexity" evidence="1">
    <location>
        <begin position="424"/>
        <end position="435"/>
    </location>
</feature>
<protein>
    <submittedName>
        <fullName evidence="2">Uncharacterized protein</fullName>
    </submittedName>
</protein>
<dbReference type="EMBL" id="JARKIF010000002">
    <property type="protein sequence ID" value="KAJ7647341.1"/>
    <property type="molecule type" value="Genomic_DNA"/>
</dbReference>
<evidence type="ECO:0000313" key="3">
    <source>
        <dbReference type="Proteomes" id="UP001221142"/>
    </source>
</evidence>